<keyword evidence="1" id="KW-0175">Coiled coil</keyword>
<dbReference type="GO" id="GO:0044325">
    <property type="term" value="F:transmembrane transporter binding"/>
    <property type="evidence" value="ECO:0007669"/>
    <property type="project" value="TreeGrafter"/>
</dbReference>
<feature type="region of interest" description="Disordered" evidence="2">
    <location>
        <begin position="443"/>
        <end position="494"/>
    </location>
</feature>
<proteinExistence type="predicted"/>
<dbReference type="AlphaFoldDB" id="A0A7M5V390"/>
<dbReference type="InterPro" id="IPR038879">
    <property type="entry name" value="GOPC"/>
</dbReference>
<dbReference type="GO" id="GO:0030140">
    <property type="term" value="C:trans-Golgi network transport vesicle"/>
    <property type="evidence" value="ECO:0007669"/>
    <property type="project" value="TreeGrafter"/>
</dbReference>
<sequence>MKPFHFYLILLAKLSPTTAFNFRIKIKMSLAAPMFRWLDLLEKEFDKAFVELDVLLGDIDEDQSEITFAGRQKLTALSSAFAQLAHKSQTIFQSNAKFEAELLSLRTSMTESQAKVTVMEKELKNTLLQLHAVQLQLHSNTNAENPIDSNVILNRLENELTTFRRDAMKETQLKAEVNQYQKENDNLRRDVLTLQGEVYGARLAAKYLDKELAGRIQQIQLLGRNLKSEEHNLLWNQIESEIHLHRHKTVIRACRGRPGVNNKVTSKVPPREEINEDDDVASVQRKKRGIGEARLVKMRREKHEGLGISITGGKEHGVPIIISEIHEDMPAQRCQDLYVGDAILSVNATDLKDSTHSQAVHVLSRVHGDITMEVLYVDVDESAEEDDNWEEDAEQRYSSVGLVDDPFTLTSNENNEIVMTNSPSKSSIKKTSAYTYATPAFSKLDENESEKNQDKETEKITSNGSVVRDSHLLRNSSTSSGGKYPGMLKRVDPS</sequence>
<feature type="coiled-coil region" evidence="1">
    <location>
        <begin position="153"/>
        <end position="197"/>
    </location>
</feature>
<dbReference type="PANTHER" id="PTHR16528:SF2">
    <property type="entry name" value="GOLGI-ASSOCIATED PDZ AND COILED-COIL MOTIF-CONTAINING PROTEIN"/>
    <property type="match status" value="1"/>
</dbReference>
<dbReference type="GO" id="GO:0005794">
    <property type="term" value="C:Golgi apparatus"/>
    <property type="evidence" value="ECO:0007669"/>
    <property type="project" value="InterPro"/>
</dbReference>
<evidence type="ECO:0000256" key="2">
    <source>
        <dbReference type="SAM" id="MobiDB-lite"/>
    </source>
</evidence>
<dbReference type="Proteomes" id="UP000594262">
    <property type="component" value="Unplaced"/>
</dbReference>
<dbReference type="InterPro" id="IPR036034">
    <property type="entry name" value="PDZ_sf"/>
</dbReference>
<keyword evidence="3" id="KW-0732">Signal</keyword>
<organism evidence="5 6">
    <name type="scientific">Clytia hemisphaerica</name>
    <dbReference type="NCBI Taxonomy" id="252671"/>
    <lineage>
        <taxon>Eukaryota</taxon>
        <taxon>Metazoa</taxon>
        <taxon>Cnidaria</taxon>
        <taxon>Hydrozoa</taxon>
        <taxon>Hydroidolina</taxon>
        <taxon>Leptothecata</taxon>
        <taxon>Obeliida</taxon>
        <taxon>Clytiidae</taxon>
        <taxon>Clytia</taxon>
    </lineage>
</organism>
<dbReference type="PANTHER" id="PTHR16528">
    <property type="entry name" value="GOLGI-ASSOCIATED PDZ AND COILED-COIL MOTIF-CONTAINING"/>
    <property type="match status" value="1"/>
</dbReference>
<dbReference type="Pfam" id="PF00595">
    <property type="entry name" value="PDZ"/>
    <property type="match status" value="1"/>
</dbReference>
<reference evidence="5" key="1">
    <citation type="submission" date="2021-01" db="UniProtKB">
        <authorList>
            <consortium name="EnsemblMetazoa"/>
        </authorList>
    </citation>
    <scope>IDENTIFICATION</scope>
</reference>
<dbReference type="CDD" id="cd06800">
    <property type="entry name" value="PDZ_GOPC-like"/>
    <property type="match status" value="1"/>
</dbReference>
<dbReference type="InterPro" id="IPR001478">
    <property type="entry name" value="PDZ"/>
</dbReference>
<feature type="domain" description="PDZ" evidence="4">
    <location>
        <begin position="295"/>
        <end position="378"/>
    </location>
</feature>
<evidence type="ECO:0000313" key="6">
    <source>
        <dbReference type="Proteomes" id="UP000594262"/>
    </source>
</evidence>
<dbReference type="GO" id="GO:0016020">
    <property type="term" value="C:membrane"/>
    <property type="evidence" value="ECO:0007669"/>
    <property type="project" value="TreeGrafter"/>
</dbReference>
<dbReference type="Gene3D" id="2.30.42.10">
    <property type="match status" value="1"/>
</dbReference>
<name>A0A7M5V390_9CNID</name>
<accession>A0A7M5V390</accession>
<feature type="chain" id="PRO_5029645721" description="PDZ domain-containing protein" evidence="3">
    <location>
        <begin position="20"/>
        <end position="494"/>
    </location>
</feature>
<dbReference type="PROSITE" id="PS50106">
    <property type="entry name" value="PDZ"/>
    <property type="match status" value="1"/>
</dbReference>
<dbReference type="SUPFAM" id="SSF50156">
    <property type="entry name" value="PDZ domain-like"/>
    <property type="match status" value="1"/>
</dbReference>
<evidence type="ECO:0000313" key="5">
    <source>
        <dbReference type="EnsemblMetazoa" id="CLYHEMP002802.1"/>
    </source>
</evidence>
<feature type="signal peptide" evidence="3">
    <location>
        <begin position="1"/>
        <end position="19"/>
    </location>
</feature>
<dbReference type="OrthoDB" id="10063653at2759"/>
<evidence type="ECO:0000256" key="1">
    <source>
        <dbReference type="SAM" id="Coils"/>
    </source>
</evidence>
<evidence type="ECO:0000256" key="3">
    <source>
        <dbReference type="SAM" id="SignalP"/>
    </source>
</evidence>
<protein>
    <recommendedName>
        <fullName evidence="4">PDZ domain-containing protein</fullName>
    </recommendedName>
</protein>
<dbReference type="GO" id="GO:2000009">
    <property type="term" value="P:negative regulation of protein localization to cell surface"/>
    <property type="evidence" value="ECO:0007669"/>
    <property type="project" value="TreeGrafter"/>
</dbReference>
<evidence type="ECO:0000259" key="4">
    <source>
        <dbReference type="PROSITE" id="PS50106"/>
    </source>
</evidence>
<keyword evidence="6" id="KW-1185">Reference proteome</keyword>
<feature type="compositionally biased region" description="Basic and acidic residues" evidence="2">
    <location>
        <begin position="443"/>
        <end position="459"/>
    </location>
</feature>
<dbReference type="EnsemblMetazoa" id="CLYHEMT002802.1">
    <property type="protein sequence ID" value="CLYHEMP002802.1"/>
    <property type="gene ID" value="CLYHEMG002802"/>
</dbReference>
<dbReference type="SMART" id="SM00228">
    <property type="entry name" value="PDZ"/>
    <property type="match status" value="1"/>
</dbReference>